<feature type="domain" description="SnoaL-like" evidence="1">
    <location>
        <begin position="1"/>
        <end position="118"/>
    </location>
</feature>
<evidence type="ECO:0000313" key="2">
    <source>
        <dbReference type="EMBL" id="PUZ22813.1"/>
    </source>
</evidence>
<name>A0A2T7BCI2_9BACT</name>
<organism evidence="2 3">
    <name type="scientific">Chitinophaga parva</name>
    <dbReference type="NCBI Taxonomy" id="2169414"/>
    <lineage>
        <taxon>Bacteria</taxon>
        <taxon>Pseudomonadati</taxon>
        <taxon>Bacteroidota</taxon>
        <taxon>Chitinophagia</taxon>
        <taxon>Chitinophagales</taxon>
        <taxon>Chitinophagaceae</taxon>
        <taxon>Chitinophaga</taxon>
    </lineage>
</organism>
<dbReference type="RefSeq" id="WP_108688558.1">
    <property type="nucleotide sequence ID" value="NZ_QCYK01000003.1"/>
</dbReference>
<reference evidence="2 3" key="1">
    <citation type="submission" date="2018-04" db="EMBL/GenBank/DDBJ databases">
        <title>Chitinophaga fuyangensis sp. nov., isolated from soil in a chemical factory.</title>
        <authorList>
            <person name="Chen K."/>
        </authorList>
    </citation>
    <scope>NUCLEOTIDE SEQUENCE [LARGE SCALE GENOMIC DNA]</scope>
    <source>
        <strain evidence="2 3">LY-1</strain>
    </source>
</reference>
<dbReference type="InterPro" id="IPR032710">
    <property type="entry name" value="NTF2-like_dom_sf"/>
</dbReference>
<comment type="caution">
    <text evidence="2">The sequence shown here is derived from an EMBL/GenBank/DDBJ whole genome shotgun (WGS) entry which is preliminary data.</text>
</comment>
<dbReference type="SUPFAM" id="SSF54427">
    <property type="entry name" value="NTF2-like"/>
    <property type="match status" value="1"/>
</dbReference>
<dbReference type="AlphaFoldDB" id="A0A2T7BCI2"/>
<dbReference type="Pfam" id="PF20409">
    <property type="entry name" value="SnoaL_5"/>
    <property type="match status" value="1"/>
</dbReference>
<evidence type="ECO:0000259" key="1">
    <source>
        <dbReference type="Pfam" id="PF20409"/>
    </source>
</evidence>
<gene>
    <name evidence="2" type="ORF">DCC81_20530</name>
</gene>
<dbReference type="Proteomes" id="UP000244450">
    <property type="component" value="Unassembled WGS sequence"/>
</dbReference>
<evidence type="ECO:0000313" key="3">
    <source>
        <dbReference type="Proteomes" id="UP000244450"/>
    </source>
</evidence>
<dbReference type="Gene3D" id="3.10.450.50">
    <property type="match status" value="1"/>
</dbReference>
<dbReference type="OrthoDB" id="336094at2"/>
<protein>
    <recommendedName>
        <fullName evidence="1">SnoaL-like domain-containing protein</fullName>
    </recommendedName>
</protein>
<accession>A0A2T7BCI2</accession>
<dbReference type="InterPro" id="IPR046860">
    <property type="entry name" value="SnoaL_5"/>
</dbReference>
<proteinExistence type="predicted"/>
<dbReference type="EMBL" id="QCYK01000003">
    <property type="protein sequence ID" value="PUZ22813.1"/>
    <property type="molecule type" value="Genomic_DNA"/>
</dbReference>
<keyword evidence="3" id="KW-1185">Reference proteome</keyword>
<sequence>MTTQEIANRLVTLCRKGEFDTAQKELFSKDAISIEPYETPDFAKETKGLAAIEAKGKKWEESVEATYGYTVSDPIVAGNSFACTLGMDIKMKGHDRMVMSELCVYNVKDGKIVSEEFFM</sequence>